<name>A0A419NAN2_9GAMM</name>
<feature type="region of interest" description="Disordered" evidence="1">
    <location>
        <begin position="204"/>
        <end position="225"/>
    </location>
</feature>
<dbReference type="AlphaFoldDB" id="A0A419NAN2"/>
<dbReference type="PANTHER" id="PTHR37024">
    <property type="entry name" value="TYPE VI SECRETION SYSTEM DUF2094 AND IMPA-RELATED DOMAIN PROTEIN"/>
    <property type="match status" value="1"/>
</dbReference>
<reference evidence="3 4" key="1">
    <citation type="submission" date="2018-09" db="EMBL/GenBank/DDBJ databases">
        <authorList>
            <person name="Le Fleche-Mateos A."/>
        </authorList>
    </citation>
    <scope>NUCLEOTIDE SEQUENCE [LARGE SCALE GENOMIC DNA]</scope>
    <source>
        <strain evidence="3 4">DSM 27399</strain>
    </source>
</reference>
<dbReference type="InterPro" id="IPR010657">
    <property type="entry name" value="ImpA_N"/>
</dbReference>
<sequence>MATLLTLQNACSCGTASLLEQAQQQASLWDNWLQPVTPQMPAGEDPGYDDNFQQMREEVNKLSGADTSLTCELAENLLIAHCKDVRVATYYIWARLHRDGEAGLADGLSLLAGLISRFGETLHPLRSTSRKASLEWLAGSRVLDSLSLFPEVDKTDFSRIVGALSLIEQGLNSWESSSRPQFGALYSALENRLAQSGGFDAVIPQNSSAASTGQTSNSSADSPTLKPVISGRDLLDQAKLLAKYLRDQPSGWLSGHHLMKSIRLDTLHELPPLAADGRTRLSPPKPEHRALLKRLYLQQSWLELLEQTDSLFAQGVNHLWLDLQWYTHQALVKAGAPFESWADIIKQDLSGLLTRLPGLEGLAFSDGTPFADEVTLNWINQQVMTSSGSWGNEPSASATTAGDDDILQLEPEALAQADSGGVEAALNWLQNRPGTRTPRHQWLLRLLMARVAEQYGKNDMALHLLGELDGNGSTLTLTQWEPELLFEVKARRLKLLRMKASRADSDKSRLYGEMEHLLAGLIALDPARAAVLCG</sequence>
<dbReference type="Pfam" id="PF16989">
    <property type="entry name" value="T6SS_VasJ"/>
    <property type="match status" value="1"/>
</dbReference>
<dbReference type="Pfam" id="PF06812">
    <property type="entry name" value="ImpA_N"/>
    <property type="match status" value="1"/>
</dbReference>
<comment type="caution">
    <text evidence="3">The sequence shown here is derived from an EMBL/GenBank/DDBJ whole genome shotgun (WGS) entry which is preliminary data.</text>
</comment>
<evidence type="ECO:0000259" key="2">
    <source>
        <dbReference type="Pfam" id="PF06812"/>
    </source>
</evidence>
<dbReference type="EMBL" id="RAHH01000008">
    <property type="protein sequence ID" value="RJT45068.1"/>
    <property type="molecule type" value="Genomic_DNA"/>
</dbReference>
<dbReference type="NCBIfam" id="TIGR03362">
    <property type="entry name" value="VI_chp_7"/>
    <property type="match status" value="1"/>
</dbReference>
<feature type="domain" description="ImpA N-terminal" evidence="2">
    <location>
        <begin position="33"/>
        <end position="138"/>
    </location>
</feature>
<gene>
    <name evidence="3" type="primary">tssA</name>
    <name evidence="3" type="ORF">D6C13_08230</name>
</gene>
<evidence type="ECO:0000256" key="1">
    <source>
        <dbReference type="SAM" id="MobiDB-lite"/>
    </source>
</evidence>
<organism evidence="3 4">
    <name type="scientific">Rahnella woolbedingensis</name>
    <dbReference type="NCBI Taxonomy" id="1510574"/>
    <lineage>
        <taxon>Bacteria</taxon>
        <taxon>Pseudomonadati</taxon>
        <taxon>Pseudomonadota</taxon>
        <taxon>Gammaproteobacteria</taxon>
        <taxon>Enterobacterales</taxon>
        <taxon>Yersiniaceae</taxon>
        <taxon>Rahnella</taxon>
    </lineage>
</organism>
<evidence type="ECO:0000313" key="3">
    <source>
        <dbReference type="EMBL" id="RJT45068.1"/>
    </source>
</evidence>
<protein>
    <submittedName>
        <fullName evidence="3">Type VI secretion system protein TssA</fullName>
    </submittedName>
</protein>
<dbReference type="PANTHER" id="PTHR37024:SF5">
    <property type="entry name" value="IMPA N-TERMINAL DOMAIN-CONTAINING PROTEIN"/>
    <property type="match status" value="1"/>
</dbReference>
<proteinExistence type="predicted"/>
<dbReference type="RefSeq" id="WP_120132302.1">
    <property type="nucleotide sequence ID" value="NZ_RAHH01000008.1"/>
</dbReference>
<accession>A0A419NAN2</accession>
<dbReference type="OrthoDB" id="1522895at2"/>
<feature type="compositionally biased region" description="Polar residues" evidence="1">
    <location>
        <begin position="204"/>
        <end position="222"/>
    </location>
</feature>
<dbReference type="Proteomes" id="UP000284908">
    <property type="component" value="Unassembled WGS sequence"/>
</dbReference>
<dbReference type="InterPro" id="IPR017739">
    <property type="entry name" value="T6SS-assoc_VCA0119"/>
</dbReference>
<evidence type="ECO:0000313" key="4">
    <source>
        <dbReference type="Proteomes" id="UP000284908"/>
    </source>
</evidence>
<keyword evidence="4" id="KW-1185">Reference proteome</keyword>